<dbReference type="EMBL" id="BKDJ01000024">
    <property type="protein sequence ID" value="GER24414.1"/>
    <property type="molecule type" value="Genomic_DNA"/>
</dbReference>
<accession>A0A5A7NU62</accession>
<organism evidence="1 2">
    <name type="scientific">Zafaria cholistanensis</name>
    <dbReference type="NCBI Taxonomy" id="1682741"/>
    <lineage>
        <taxon>Bacteria</taxon>
        <taxon>Bacillati</taxon>
        <taxon>Actinomycetota</taxon>
        <taxon>Actinomycetes</taxon>
        <taxon>Micrococcales</taxon>
        <taxon>Micrococcaceae</taxon>
        <taxon>Zafaria</taxon>
    </lineage>
</organism>
<name>A0A5A7NU62_9MICC</name>
<evidence type="ECO:0000313" key="1">
    <source>
        <dbReference type="EMBL" id="GER24414.1"/>
    </source>
</evidence>
<protein>
    <submittedName>
        <fullName evidence="1">Uncharacterized protein</fullName>
    </submittedName>
</protein>
<dbReference type="Proteomes" id="UP000325307">
    <property type="component" value="Unassembled WGS sequence"/>
</dbReference>
<sequence>MGLGHALQQDRRAVRGYGALAGQTPGRDSPSGSQYLDVSQAWNFLTFPEASGQTFGANVCRNRLCNALGKILWGVEREAQHIHEKLTKREFRNGSET</sequence>
<dbReference type="AlphaFoldDB" id="A0A5A7NU62"/>
<reference evidence="1 2" key="1">
    <citation type="submission" date="2019-09" db="EMBL/GenBank/DDBJ databases">
        <title>Arthrobacter zafarii sp. nov., a moderately thermotolerant and halotolerant actinobacterium isolated from Cholistan desert soil of Pakistan.</title>
        <authorList>
            <person name="Amin A."/>
            <person name="Ahmed I."/>
            <person name="Khalid N."/>
            <person name="Schumann P."/>
            <person name="Busse H.J."/>
            <person name="Khan I.U."/>
            <person name="Li S."/>
            <person name="Li W.J."/>
        </authorList>
    </citation>
    <scope>NUCLEOTIDE SEQUENCE [LARGE SCALE GENOMIC DNA]</scope>
    <source>
        <strain evidence="1 2">NCCP-1664</strain>
    </source>
</reference>
<gene>
    <name evidence="1" type="ORF">NCCP1664_29090</name>
</gene>
<evidence type="ECO:0000313" key="2">
    <source>
        <dbReference type="Proteomes" id="UP000325307"/>
    </source>
</evidence>
<keyword evidence="2" id="KW-1185">Reference proteome</keyword>
<proteinExistence type="predicted"/>
<comment type="caution">
    <text evidence="1">The sequence shown here is derived from an EMBL/GenBank/DDBJ whole genome shotgun (WGS) entry which is preliminary data.</text>
</comment>